<comment type="subcellular location">
    <subcellularLocation>
        <location evidence="1">Membrane</location>
    </subcellularLocation>
</comment>
<dbReference type="CDD" id="cd07018">
    <property type="entry name" value="S49_SppA_67K_type"/>
    <property type="match status" value="1"/>
</dbReference>
<name>Q0F191_9PROT</name>
<dbReference type="GO" id="GO:0008236">
    <property type="term" value="F:serine-type peptidase activity"/>
    <property type="evidence" value="ECO:0007669"/>
    <property type="project" value="UniProtKB-KW"/>
</dbReference>
<gene>
    <name evidence="10" type="ORF">SPV1_11226</name>
</gene>
<feature type="active site" description="Proton donor/acceptor" evidence="7">
    <location>
        <position position="193"/>
    </location>
</feature>
<dbReference type="Gene3D" id="6.20.330.10">
    <property type="match status" value="1"/>
</dbReference>
<feature type="active site" description="Nucleophile" evidence="7">
    <location>
        <position position="395"/>
    </location>
</feature>
<dbReference type="SUPFAM" id="SSF52096">
    <property type="entry name" value="ClpP/crotonase"/>
    <property type="match status" value="2"/>
</dbReference>
<keyword evidence="8" id="KW-1133">Transmembrane helix</keyword>
<evidence type="ECO:0000256" key="3">
    <source>
        <dbReference type="ARBA" id="ARBA00022670"/>
    </source>
</evidence>
<evidence type="ECO:0000313" key="10">
    <source>
        <dbReference type="EMBL" id="EAU55300.1"/>
    </source>
</evidence>
<keyword evidence="11" id="KW-1185">Reference proteome</keyword>
<evidence type="ECO:0000256" key="5">
    <source>
        <dbReference type="ARBA" id="ARBA00022825"/>
    </source>
</evidence>
<dbReference type="NCBIfam" id="TIGR00705">
    <property type="entry name" value="SppA_67K"/>
    <property type="match status" value="1"/>
</dbReference>
<dbReference type="InterPro" id="IPR004634">
    <property type="entry name" value="Pept_S49_pIV"/>
</dbReference>
<feature type="transmembrane region" description="Helical" evidence="8">
    <location>
        <begin position="20"/>
        <end position="38"/>
    </location>
</feature>
<evidence type="ECO:0000256" key="8">
    <source>
        <dbReference type="SAM" id="Phobius"/>
    </source>
</evidence>
<protein>
    <submittedName>
        <fullName evidence="10">Protease IV</fullName>
    </submittedName>
</protein>
<dbReference type="AlphaFoldDB" id="Q0F191"/>
<dbReference type="InterPro" id="IPR002142">
    <property type="entry name" value="Peptidase_S49"/>
</dbReference>
<dbReference type="InterPro" id="IPR004635">
    <property type="entry name" value="Pept_S49_SppA"/>
</dbReference>
<dbReference type="NCBIfam" id="TIGR00706">
    <property type="entry name" value="SppA_dom"/>
    <property type="match status" value="1"/>
</dbReference>
<dbReference type="GO" id="GO:0006465">
    <property type="term" value="P:signal peptide processing"/>
    <property type="evidence" value="ECO:0007669"/>
    <property type="project" value="InterPro"/>
</dbReference>
<dbReference type="OrthoDB" id="9764363at2"/>
<reference evidence="10 11" key="1">
    <citation type="submission" date="2006-09" db="EMBL/GenBank/DDBJ databases">
        <authorList>
            <person name="Emerson D."/>
            <person name="Ferriera S."/>
            <person name="Johnson J."/>
            <person name="Kravitz S."/>
            <person name="Halpern A."/>
            <person name="Remington K."/>
            <person name="Beeson K."/>
            <person name="Tran B."/>
            <person name="Rogers Y.-H."/>
            <person name="Friedman R."/>
            <person name="Venter J.C."/>
        </authorList>
    </citation>
    <scope>NUCLEOTIDE SEQUENCE [LARGE SCALE GENOMIC DNA]</scope>
    <source>
        <strain evidence="10 11">PV-1</strain>
    </source>
</reference>
<keyword evidence="3 10" id="KW-0645">Protease</keyword>
<dbReference type="HOGENOM" id="CLU_008856_1_1_0"/>
<dbReference type="FunCoup" id="Q0F191">
    <property type="interactions" value="203"/>
</dbReference>
<evidence type="ECO:0000256" key="1">
    <source>
        <dbReference type="ARBA" id="ARBA00004370"/>
    </source>
</evidence>
<dbReference type="STRING" id="314344.AL013_09190"/>
<dbReference type="RefSeq" id="WP_009849763.1">
    <property type="nucleotide sequence ID" value="NZ_DS022294.1"/>
</dbReference>
<dbReference type="PANTHER" id="PTHR33209">
    <property type="entry name" value="PROTEASE 4"/>
    <property type="match status" value="1"/>
</dbReference>
<keyword evidence="6 8" id="KW-0472">Membrane</keyword>
<organism evidence="10 11">
    <name type="scientific">Mariprofundus ferrooxydans PV-1</name>
    <dbReference type="NCBI Taxonomy" id="314345"/>
    <lineage>
        <taxon>Bacteria</taxon>
        <taxon>Pseudomonadati</taxon>
        <taxon>Pseudomonadota</taxon>
        <taxon>Candidatius Mariprofundia</taxon>
        <taxon>Mariprofundales</taxon>
        <taxon>Mariprofundaceae</taxon>
        <taxon>Mariprofundus</taxon>
    </lineage>
</organism>
<dbReference type="InterPro" id="IPR047272">
    <property type="entry name" value="S49_SppA_C"/>
</dbReference>
<comment type="similarity">
    <text evidence="2">Belongs to the peptidase S49 family.</text>
</comment>
<dbReference type="InterPro" id="IPR029045">
    <property type="entry name" value="ClpP/crotonase-like_dom_sf"/>
</dbReference>
<feature type="domain" description="Peptidase S49" evidence="9">
    <location>
        <begin position="125"/>
        <end position="270"/>
    </location>
</feature>
<comment type="caution">
    <text evidence="10">The sequence shown here is derived from an EMBL/GenBank/DDBJ whole genome shotgun (WGS) entry which is preliminary data.</text>
</comment>
<evidence type="ECO:0000259" key="9">
    <source>
        <dbReference type="Pfam" id="PF01343"/>
    </source>
</evidence>
<sequence length="609" mass="66180">MKIFFRGLLRWIDRLRRIVVNGLFLLVIMVFVAVMLTAHPKVPDQAALVLDPHGQIVEELELPSPLTMSLTGAAPMGQTRLHDLTAAIRDAAGDKRIRLMVLKLDDMSRSSLPVLQELRRAIEAFRATGKMVIAEGPNYTQSQYYLAAAANTVFLHPMGYVAIEGFSIYRNYIRDALDKLHITAEVFRAGKYKSAIEPLLRNDMSDADREANGALLKTLWGSYLKDIARMRNLRPQRLQQVLDTPSRYLNDYHGNLAELAKGEGLVDELADQGTIDDYIAGAMDIEQGEYPAIAFRDYLHAAVSEKEHKHAGRVGIIVASGMILDGEQPPGSIGSDTMVEMLQQAREDNAIKAVVLRIDSPGGSAQASEEIRTAIMRLQKAGKPVVVSMGGVAASGGYWMAAPANEIWASPTTITGSIGAFGVMLNLQQGLEQLGIHSDGLGTTTIAGGMRPDRAMPPELSRVMQLTISDVYQHFLSVVASGRKMDKSRVAAIAEGRVWSGLDAQRLGLVDHLGGFDDAIKAAARLAALGDDYGRSWIRAPEGLGEMLLSRIVGETDALFPGVWQGMNRLLMAGSTPALSPAILRQYAGWLGLPLHQSGALALSNLRVE</sequence>
<evidence type="ECO:0000256" key="2">
    <source>
        <dbReference type="ARBA" id="ARBA00008683"/>
    </source>
</evidence>
<keyword evidence="4" id="KW-0378">Hydrolase</keyword>
<dbReference type="PIRSF" id="PIRSF001217">
    <property type="entry name" value="Protease_4_SppA"/>
    <property type="match status" value="1"/>
</dbReference>
<feature type="domain" description="Peptidase S49" evidence="9">
    <location>
        <begin position="378"/>
        <end position="529"/>
    </location>
</feature>
<dbReference type="InParanoid" id="Q0F191"/>
<dbReference type="Proteomes" id="UP000005297">
    <property type="component" value="Unassembled WGS sequence"/>
</dbReference>
<dbReference type="Pfam" id="PF01343">
    <property type="entry name" value="Peptidase_S49"/>
    <property type="match status" value="2"/>
</dbReference>
<dbReference type="GO" id="GO:0016020">
    <property type="term" value="C:membrane"/>
    <property type="evidence" value="ECO:0007669"/>
    <property type="project" value="UniProtKB-SubCell"/>
</dbReference>
<evidence type="ECO:0000256" key="6">
    <source>
        <dbReference type="ARBA" id="ARBA00023136"/>
    </source>
</evidence>
<dbReference type="Gene3D" id="3.90.226.10">
    <property type="entry name" value="2-enoyl-CoA Hydratase, Chain A, domain 1"/>
    <property type="match status" value="3"/>
</dbReference>
<evidence type="ECO:0000256" key="7">
    <source>
        <dbReference type="PIRSR" id="PIRSR001217-1"/>
    </source>
</evidence>
<proteinExistence type="inferred from homology"/>
<dbReference type="CDD" id="cd07023">
    <property type="entry name" value="S49_Sppa_N_C"/>
    <property type="match status" value="1"/>
</dbReference>
<evidence type="ECO:0000313" key="11">
    <source>
        <dbReference type="Proteomes" id="UP000005297"/>
    </source>
</evidence>
<dbReference type="EMBL" id="AATS01000003">
    <property type="protein sequence ID" value="EAU55300.1"/>
    <property type="molecule type" value="Genomic_DNA"/>
</dbReference>
<keyword evidence="8" id="KW-0812">Transmembrane</keyword>
<accession>Q0F191</accession>
<keyword evidence="5" id="KW-0720">Serine protease</keyword>
<dbReference type="eggNOG" id="COG0616">
    <property type="taxonomic scope" value="Bacteria"/>
</dbReference>
<evidence type="ECO:0000256" key="4">
    <source>
        <dbReference type="ARBA" id="ARBA00022801"/>
    </source>
</evidence>
<dbReference type="InterPro" id="IPR047217">
    <property type="entry name" value="S49_SppA_67K_type_N"/>
</dbReference>
<dbReference type="PANTHER" id="PTHR33209:SF1">
    <property type="entry name" value="PEPTIDASE S49 DOMAIN-CONTAINING PROTEIN"/>
    <property type="match status" value="1"/>
</dbReference>